<dbReference type="EMBL" id="MN988534">
    <property type="protein sequence ID" value="QIG73997.1"/>
    <property type="molecule type" value="Genomic_DNA"/>
</dbReference>
<keyword evidence="2" id="KW-1185">Reference proteome</keyword>
<accession>A0A7S5RA97</accession>
<evidence type="ECO:0000313" key="2">
    <source>
        <dbReference type="Proteomes" id="UP000646667"/>
    </source>
</evidence>
<organism evidence="1 2">
    <name type="scientific">Rhizobium phage RHph_N34</name>
    <dbReference type="NCBI Taxonomy" id="2509586"/>
    <lineage>
        <taxon>Viruses</taxon>
        <taxon>Duplodnaviria</taxon>
        <taxon>Heunggongvirae</taxon>
        <taxon>Uroviricota</taxon>
        <taxon>Caudoviricetes</taxon>
        <taxon>Pootjesviridae</taxon>
        <taxon>Staniewskivirinae</taxon>
        <taxon>Trinifflemingvirus</taxon>
        <taxon>Trinifflemingvirus N34</taxon>
    </lineage>
</organism>
<reference evidence="1 2" key="1">
    <citation type="submission" date="2020-01" db="EMBL/GenBank/DDBJ databases">
        <title>Patterns of diversity and host range of bacteriophage communities associated with bean-nodulatin bacteria.</title>
        <authorList>
            <person name="Vann Cauwenberghe J."/>
            <person name="Santamaria R.I."/>
            <person name="Bustos P."/>
            <person name="Juarez S."/>
            <person name="Gonzalez V."/>
        </authorList>
    </citation>
    <scope>NUCLEOTIDE SEQUENCE [LARGE SCALE GENOMIC DNA]</scope>
    <source>
        <strain evidence="2">RHph</strain>
    </source>
</reference>
<proteinExistence type="predicted"/>
<protein>
    <submittedName>
        <fullName evidence="1">Uncharacterized protein</fullName>
    </submittedName>
</protein>
<sequence length="55" mass="6443">MISRQDALWGLQNELEEVERRKDLTSDFFERRADLIKKIHALKKSMADDLDPVNG</sequence>
<name>A0A7S5RA97_9CAUD</name>
<evidence type="ECO:0000313" key="1">
    <source>
        <dbReference type="EMBL" id="QIG73997.1"/>
    </source>
</evidence>
<gene>
    <name evidence="1" type="ORF">EVC06_222</name>
</gene>
<dbReference type="Proteomes" id="UP000646667">
    <property type="component" value="Segment"/>
</dbReference>